<gene>
    <name evidence="10" type="ORF">Ciccas_000054</name>
</gene>
<comment type="caution">
    <text evidence="10">The sequence shown here is derived from an EMBL/GenBank/DDBJ whole genome shotgun (WGS) entry which is preliminary data.</text>
</comment>
<dbReference type="CDD" id="cd00577">
    <property type="entry name" value="PCNA"/>
    <property type="match status" value="1"/>
</dbReference>
<dbReference type="InterPro" id="IPR022659">
    <property type="entry name" value="Pr_cel_nuc_antig_CS"/>
</dbReference>
<keyword evidence="3 7" id="KW-0235">DNA replication</keyword>
<dbReference type="EMBL" id="JBJKFK010000003">
    <property type="protein sequence ID" value="KAL3321256.1"/>
    <property type="molecule type" value="Genomic_DNA"/>
</dbReference>
<comment type="function">
    <text evidence="6">This protein is an auxiliary protein of DNA polymerase delta and is involved in the control of eukaryotic DNA replication by increasing the polymerase's processivity during elongation of the leading strand.</text>
</comment>
<dbReference type="InterPro" id="IPR022648">
    <property type="entry name" value="Pr_cel_nuc_antig_N"/>
</dbReference>
<evidence type="ECO:0000256" key="7">
    <source>
        <dbReference type="RuleBase" id="RU003671"/>
    </source>
</evidence>
<evidence type="ECO:0000256" key="5">
    <source>
        <dbReference type="ARBA" id="ARBA00023242"/>
    </source>
</evidence>
<protein>
    <recommendedName>
        <fullName evidence="6">DNA sliding clamp PCNA</fullName>
    </recommendedName>
</protein>
<dbReference type="Gene3D" id="3.70.10.10">
    <property type="match status" value="1"/>
</dbReference>
<dbReference type="SUPFAM" id="SSF55979">
    <property type="entry name" value="DNA clamp"/>
    <property type="match status" value="2"/>
</dbReference>
<keyword evidence="4 7" id="KW-0238">DNA-binding</keyword>
<keyword evidence="11" id="KW-1185">Reference proteome</keyword>
<feature type="domain" description="Proliferating cell nuclear antigen PCNA N-terminal" evidence="8">
    <location>
        <begin position="1"/>
        <end position="135"/>
    </location>
</feature>
<evidence type="ECO:0000259" key="8">
    <source>
        <dbReference type="Pfam" id="PF00705"/>
    </source>
</evidence>
<evidence type="ECO:0000256" key="6">
    <source>
        <dbReference type="RuleBase" id="RU000641"/>
    </source>
</evidence>
<dbReference type="PANTHER" id="PTHR11352:SF0">
    <property type="entry name" value="PROLIFERATING CELL NUCLEAR ANTIGEN"/>
    <property type="match status" value="1"/>
</dbReference>
<dbReference type="Proteomes" id="UP001626550">
    <property type="component" value="Unassembled WGS sequence"/>
</dbReference>
<dbReference type="Pfam" id="PF02747">
    <property type="entry name" value="PCNA_C"/>
    <property type="match status" value="1"/>
</dbReference>
<dbReference type="Pfam" id="PF00705">
    <property type="entry name" value="PCNA_N"/>
    <property type="match status" value="1"/>
</dbReference>
<dbReference type="InterPro" id="IPR022649">
    <property type="entry name" value="Pr_cel_nuc_antig_C"/>
</dbReference>
<evidence type="ECO:0000256" key="2">
    <source>
        <dbReference type="ARBA" id="ARBA00010462"/>
    </source>
</evidence>
<dbReference type="NCBIfam" id="TIGR00590">
    <property type="entry name" value="pcna"/>
    <property type="match status" value="1"/>
</dbReference>
<sequence length="272" mass="30163">MFEAKLEKADLWRKVIEAMKDLVQEATLDCTDNGISLQAMDNAHVSLVCLLLRSDGFLEYRCDRNVSLGLNIARYINYHYSNFSSTAKILKCAGSTDSITIRAADRADTVSFVFESENNEKVSEFSIKLMDLDVDHLGIPDSVNYKSIIKLPAAEFRRICSDLAQIGDSVVISVSKNDVCFNASGDLGSGNIRLTQTANADKPEDAVVVDMTEPVSMTYSLQYLNYFTKATPLSGQVSLSLSDNVPAEIQYTIPDLGYMRFYLAPKIEDDDN</sequence>
<evidence type="ECO:0000259" key="9">
    <source>
        <dbReference type="Pfam" id="PF02747"/>
    </source>
</evidence>
<evidence type="ECO:0000313" key="11">
    <source>
        <dbReference type="Proteomes" id="UP001626550"/>
    </source>
</evidence>
<dbReference type="InterPro" id="IPR000730">
    <property type="entry name" value="Pr_cel_nuc_antig"/>
</dbReference>
<evidence type="ECO:0000256" key="3">
    <source>
        <dbReference type="ARBA" id="ARBA00022705"/>
    </source>
</evidence>
<dbReference type="InterPro" id="IPR046938">
    <property type="entry name" value="DNA_clamp_sf"/>
</dbReference>
<comment type="similarity">
    <text evidence="2 7">Belongs to the PCNA family.</text>
</comment>
<dbReference type="FunFam" id="3.70.10.10:FF:000001">
    <property type="entry name" value="Proliferating cell nuclear antigen"/>
    <property type="match status" value="1"/>
</dbReference>
<comment type="subcellular location">
    <subcellularLocation>
        <location evidence="1 6">Nucleus</location>
    </subcellularLocation>
</comment>
<dbReference type="HAMAP" id="MF_00317">
    <property type="entry name" value="DNApol_clamp_arch"/>
    <property type="match status" value="1"/>
</dbReference>
<dbReference type="GO" id="GO:0006260">
    <property type="term" value="P:DNA replication"/>
    <property type="evidence" value="ECO:0007669"/>
    <property type="project" value="UniProtKB-KW"/>
</dbReference>
<reference evidence="10 11" key="1">
    <citation type="submission" date="2024-11" db="EMBL/GenBank/DDBJ databases">
        <title>Adaptive evolution of stress response genes in parasites aligns with host niche diversity.</title>
        <authorList>
            <person name="Hahn C."/>
            <person name="Resl P."/>
        </authorList>
    </citation>
    <scope>NUCLEOTIDE SEQUENCE [LARGE SCALE GENOMIC DNA]</scope>
    <source>
        <strain evidence="10">EGGRZ-B1_66</strain>
        <tissue evidence="10">Body</tissue>
    </source>
</reference>
<evidence type="ECO:0000256" key="4">
    <source>
        <dbReference type="ARBA" id="ARBA00023125"/>
    </source>
</evidence>
<organism evidence="10 11">
    <name type="scientific">Cichlidogyrus casuarinus</name>
    <dbReference type="NCBI Taxonomy" id="1844966"/>
    <lineage>
        <taxon>Eukaryota</taxon>
        <taxon>Metazoa</taxon>
        <taxon>Spiralia</taxon>
        <taxon>Lophotrochozoa</taxon>
        <taxon>Platyhelminthes</taxon>
        <taxon>Monogenea</taxon>
        <taxon>Monopisthocotylea</taxon>
        <taxon>Dactylogyridea</taxon>
        <taxon>Ancyrocephalidae</taxon>
        <taxon>Cichlidogyrus</taxon>
    </lineage>
</organism>
<accession>A0ABD2QP25</accession>
<dbReference type="GO" id="GO:0005634">
    <property type="term" value="C:nucleus"/>
    <property type="evidence" value="ECO:0007669"/>
    <property type="project" value="UniProtKB-SubCell"/>
</dbReference>
<dbReference type="FunFam" id="3.10.150.10:FF:000006">
    <property type="entry name" value="Proliferating cell nuclear antigen"/>
    <property type="match status" value="1"/>
</dbReference>
<evidence type="ECO:0000313" key="10">
    <source>
        <dbReference type="EMBL" id="KAL3321256.1"/>
    </source>
</evidence>
<dbReference type="AlphaFoldDB" id="A0ABD2QP25"/>
<feature type="domain" description="Proliferating cell nuclear antigen PCNA C-terminal" evidence="9">
    <location>
        <begin position="138"/>
        <end position="266"/>
    </location>
</feature>
<dbReference type="PRINTS" id="PR00339">
    <property type="entry name" value="PCNACYCLIN"/>
</dbReference>
<dbReference type="PROSITE" id="PS01251">
    <property type="entry name" value="PCNA_1"/>
    <property type="match status" value="1"/>
</dbReference>
<proteinExistence type="inferred from homology"/>
<evidence type="ECO:0000256" key="1">
    <source>
        <dbReference type="ARBA" id="ARBA00004123"/>
    </source>
</evidence>
<dbReference type="PANTHER" id="PTHR11352">
    <property type="entry name" value="PROLIFERATING CELL NUCLEAR ANTIGEN"/>
    <property type="match status" value="1"/>
</dbReference>
<dbReference type="GO" id="GO:0003677">
    <property type="term" value="F:DNA binding"/>
    <property type="evidence" value="ECO:0007669"/>
    <property type="project" value="UniProtKB-KW"/>
</dbReference>
<keyword evidence="5 6" id="KW-0539">Nucleus</keyword>
<name>A0ABD2QP25_9PLAT</name>